<feature type="signal peptide" evidence="1">
    <location>
        <begin position="1"/>
        <end position="21"/>
    </location>
</feature>
<gene>
    <name evidence="2" type="ORF">IAC94_07970</name>
</gene>
<dbReference type="AlphaFoldDB" id="A0A9D1E2Y1"/>
<feature type="chain" id="PRO_5039065805" description="Outer membrane protein beta-barrel domain-containing protein" evidence="1">
    <location>
        <begin position="22"/>
        <end position="279"/>
    </location>
</feature>
<dbReference type="Pfam" id="PF16961">
    <property type="entry name" value="OmpA_like"/>
    <property type="match status" value="1"/>
</dbReference>
<evidence type="ECO:0000313" key="2">
    <source>
        <dbReference type="EMBL" id="HIR63439.1"/>
    </source>
</evidence>
<evidence type="ECO:0000256" key="1">
    <source>
        <dbReference type="SAM" id="SignalP"/>
    </source>
</evidence>
<reference evidence="2" key="1">
    <citation type="submission" date="2020-10" db="EMBL/GenBank/DDBJ databases">
        <authorList>
            <person name="Gilroy R."/>
        </authorList>
    </citation>
    <scope>NUCLEOTIDE SEQUENCE</scope>
    <source>
        <strain evidence="2">ChiHjej13B12-12457</strain>
    </source>
</reference>
<dbReference type="Gene3D" id="2.40.160.20">
    <property type="match status" value="1"/>
</dbReference>
<dbReference type="InterPro" id="IPR031585">
    <property type="entry name" value="OmpA_OmpF-like"/>
</dbReference>
<dbReference type="Proteomes" id="UP000886744">
    <property type="component" value="Unassembled WGS sequence"/>
</dbReference>
<accession>A0A9D1E2Y1</accession>
<name>A0A9D1E2Y1_9BACT</name>
<sequence length="279" mass="31167">MRKSLFITILALVSLALPVKAQSYAIEQPKFGDMQFSLLLGSSGFSLYNANKGGFDYLMPYGETGWDLGKQEIGFGENPLMYLDLGSMNSNSIVNTIGIRYSYFVHKRFDVNVMFGMNINATPKKDFIEGDFSIPEMPIPDAQYVVGRTSHVFYVQVGTNFYFLPDNPRISPYVGVVFGYQFARIQTMVPYTGEETEGDPIELYTPTYQGGQSWAVQGGFVAGIDYQVAPGLILGVEVAPAMYQCSVMELYPTGLTPYRAINHDIKLLTMPRLKLGFRF</sequence>
<organism evidence="2 3">
    <name type="scientific">Candidatus Coprenecus avistercoris</name>
    <dbReference type="NCBI Taxonomy" id="2840730"/>
    <lineage>
        <taxon>Bacteria</taxon>
        <taxon>Pseudomonadati</taxon>
        <taxon>Bacteroidota</taxon>
        <taxon>Bacteroidia</taxon>
        <taxon>Bacteroidales</taxon>
        <taxon>Rikenellaceae</taxon>
        <taxon>Rikenellaceae incertae sedis</taxon>
        <taxon>Candidatus Coprenecus</taxon>
    </lineage>
</organism>
<comment type="caution">
    <text evidence="2">The sequence shown here is derived from an EMBL/GenBank/DDBJ whole genome shotgun (WGS) entry which is preliminary data.</text>
</comment>
<keyword evidence="1" id="KW-0732">Signal</keyword>
<dbReference type="InterPro" id="IPR011250">
    <property type="entry name" value="OMP/PagP_B-barrel"/>
</dbReference>
<dbReference type="EMBL" id="DVHI01000096">
    <property type="protein sequence ID" value="HIR63439.1"/>
    <property type="molecule type" value="Genomic_DNA"/>
</dbReference>
<reference evidence="2" key="2">
    <citation type="journal article" date="2021" name="PeerJ">
        <title>Extensive microbial diversity within the chicken gut microbiome revealed by metagenomics and culture.</title>
        <authorList>
            <person name="Gilroy R."/>
            <person name="Ravi A."/>
            <person name="Getino M."/>
            <person name="Pursley I."/>
            <person name="Horton D.L."/>
            <person name="Alikhan N.F."/>
            <person name="Baker D."/>
            <person name="Gharbi K."/>
            <person name="Hall N."/>
            <person name="Watson M."/>
            <person name="Adriaenssens E.M."/>
            <person name="Foster-Nyarko E."/>
            <person name="Jarju S."/>
            <person name="Secka A."/>
            <person name="Antonio M."/>
            <person name="Oren A."/>
            <person name="Chaudhuri R.R."/>
            <person name="La Ragione R."/>
            <person name="Hildebrand F."/>
            <person name="Pallen M.J."/>
        </authorList>
    </citation>
    <scope>NUCLEOTIDE SEQUENCE</scope>
    <source>
        <strain evidence="2">ChiHjej13B12-12457</strain>
    </source>
</reference>
<proteinExistence type="predicted"/>
<protein>
    <recommendedName>
        <fullName evidence="4">Outer membrane protein beta-barrel domain-containing protein</fullName>
    </recommendedName>
</protein>
<dbReference type="SUPFAM" id="SSF56925">
    <property type="entry name" value="OMPA-like"/>
    <property type="match status" value="1"/>
</dbReference>
<evidence type="ECO:0008006" key="4">
    <source>
        <dbReference type="Google" id="ProtNLM"/>
    </source>
</evidence>
<evidence type="ECO:0000313" key="3">
    <source>
        <dbReference type="Proteomes" id="UP000886744"/>
    </source>
</evidence>